<protein>
    <submittedName>
        <fullName evidence="3">IS110 family transposase</fullName>
    </submittedName>
</protein>
<organism evidence="3 4">
    <name type="scientific">Candidatus Merdibacter merdavium</name>
    <dbReference type="NCBI Taxonomy" id="2838692"/>
    <lineage>
        <taxon>Bacteria</taxon>
        <taxon>Bacillati</taxon>
        <taxon>Bacillota</taxon>
        <taxon>Erysipelotrichia</taxon>
        <taxon>Erysipelotrichales</taxon>
        <taxon>Erysipelotrichaceae</taxon>
        <taxon>Merdibacter</taxon>
    </lineage>
</organism>
<dbReference type="InterPro" id="IPR002525">
    <property type="entry name" value="Transp_IS110-like_N"/>
</dbReference>
<dbReference type="GO" id="GO:0006313">
    <property type="term" value="P:DNA transposition"/>
    <property type="evidence" value="ECO:0007669"/>
    <property type="project" value="InterPro"/>
</dbReference>
<dbReference type="Proteomes" id="UP000823896">
    <property type="component" value="Unassembled WGS sequence"/>
</dbReference>
<dbReference type="Pfam" id="PF02371">
    <property type="entry name" value="Transposase_20"/>
    <property type="match status" value="1"/>
</dbReference>
<name>A0A9D2NS99_9FIRM</name>
<dbReference type="InterPro" id="IPR003346">
    <property type="entry name" value="Transposase_20"/>
</dbReference>
<evidence type="ECO:0000259" key="1">
    <source>
        <dbReference type="Pfam" id="PF01548"/>
    </source>
</evidence>
<feature type="domain" description="Transposase IS116/IS110/IS902 C-terminal" evidence="2">
    <location>
        <begin position="255"/>
        <end position="335"/>
    </location>
</feature>
<dbReference type="GO" id="GO:0004803">
    <property type="term" value="F:transposase activity"/>
    <property type="evidence" value="ECO:0007669"/>
    <property type="project" value="InterPro"/>
</dbReference>
<reference evidence="3" key="2">
    <citation type="submission" date="2021-04" db="EMBL/GenBank/DDBJ databases">
        <authorList>
            <person name="Gilroy R."/>
        </authorList>
    </citation>
    <scope>NUCLEOTIDE SEQUENCE</scope>
    <source>
        <strain evidence="3">CHK187-11901</strain>
    </source>
</reference>
<feature type="domain" description="Transposase IS110-like N-terminal" evidence="1">
    <location>
        <begin position="9"/>
        <end position="153"/>
    </location>
</feature>
<comment type="caution">
    <text evidence="3">The sequence shown here is derived from an EMBL/GenBank/DDBJ whole genome shotgun (WGS) entry which is preliminary data.</text>
</comment>
<dbReference type="PANTHER" id="PTHR33055:SF15">
    <property type="entry name" value="TRANSPOSASE-RELATED"/>
    <property type="match status" value="1"/>
</dbReference>
<gene>
    <name evidence="3" type="ORF">H9702_01600</name>
</gene>
<dbReference type="GO" id="GO:0003677">
    <property type="term" value="F:DNA binding"/>
    <property type="evidence" value="ECO:0007669"/>
    <property type="project" value="InterPro"/>
</dbReference>
<sequence>MQVIYPIVCGVDVHKTFIVAVICDSTSIEPKYIRKRFSTFKNSLIDFRDWLLQHDCQNVCMESTGKYYIPVYNALEGHISNVVVANPKWVRAVKGEKDDNKDAKWIADLFKLGMARSSFIPGKDIRILRELTRYLYKVVGIASSEKNRFQNALVVGNLRADMVFSDVFGKSASSVVDLILSNDDVTDKEILSKVHPICKASNEEILEATTHVELTSIQKARIKLIRNHYDYLQTLKENLSELIQVMIEPYESFVTLLCTIPGVSRKSAITILSEIGPDMSQFSNHYRLSKWAGLAPGQNASAGKKKSTRISRAGVYLKPCLVEVAHAAVKNKKEPYFSLKFNKISKRRGKKRAYIAIARKILVCAYHMLMSGEAFKPSDLADVETPKEQRARYIANNLRQSIKELNAIGVSLEEIITMMKQTKGLKEQIAS</sequence>
<evidence type="ECO:0000313" key="3">
    <source>
        <dbReference type="EMBL" id="HJC35808.1"/>
    </source>
</evidence>
<dbReference type="EMBL" id="DWWM01000006">
    <property type="protein sequence ID" value="HJC35808.1"/>
    <property type="molecule type" value="Genomic_DNA"/>
</dbReference>
<reference evidence="3" key="1">
    <citation type="journal article" date="2021" name="PeerJ">
        <title>Extensive microbial diversity within the chicken gut microbiome revealed by metagenomics and culture.</title>
        <authorList>
            <person name="Gilroy R."/>
            <person name="Ravi A."/>
            <person name="Getino M."/>
            <person name="Pursley I."/>
            <person name="Horton D.L."/>
            <person name="Alikhan N.F."/>
            <person name="Baker D."/>
            <person name="Gharbi K."/>
            <person name="Hall N."/>
            <person name="Watson M."/>
            <person name="Adriaenssens E.M."/>
            <person name="Foster-Nyarko E."/>
            <person name="Jarju S."/>
            <person name="Secka A."/>
            <person name="Antonio M."/>
            <person name="Oren A."/>
            <person name="Chaudhuri R.R."/>
            <person name="La Ragione R."/>
            <person name="Hildebrand F."/>
            <person name="Pallen M.J."/>
        </authorList>
    </citation>
    <scope>NUCLEOTIDE SEQUENCE</scope>
    <source>
        <strain evidence="3">CHK187-11901</strain>
    </source>
</reference>
<evidence type="ECO:0000313" key="4">
    <source>
        <dbReference type="Proteomes" id="UP000823896"/>
    </source>
</evidence>
<dbReference type="AlphaFoldDB" id="A0A9D2NS99"/>
<accession>A0A9D2NS99</accession>
<dbReference type="InterPro" id="IPR047650">
    <property type="entry name" value="Transpos_IS110"/>
</dbReference>
<proteinExistence type="predicted"/>
<dbReference type="NCBIfam" id="NF033542">
    <property type="entry name" value="transpos_IS110"/>
    <property type="match status" value="1"/>
</dbReference>
<dbReference type="PANTHER" id="PTHR33055">
    <property type="entry name" value="TRANSPOSASE FOR INSERTION SEQUENCE ELEMENT IS1111A"/>
    <property type="match status" value="1"/>
</dbReference>
<evidence type="ECO:0000259" key="2">
    <source>
        <dbReference type="Pfam" id="PF02371"/>
    </source>
</evidence>
<dbReference type="Pfam" id="PF01548">
    <property type="entry name" value="DEDD_Tnp_IS110"/>
    <property type="match status" value="1"/>
</dbReference>